<dbReference type="Pfam" id="PF03732">
    <property type="entry name" value="Retrotrans_gag"/>
    <property type="match status" value="1"/>
</dbReference>
<feature type="compositionally biased region" description="Low complexity" evidence="1">
    <location>
        <begin position="253"/>
        <end position="265"/>
    </location>
</feature>
<feature type="region of interest" description="Disordered" evidence="1">
    <location>
        <begin position="245"/>
        <end position="265"/>
    </location>
</feature>
<proteinExistence type="predicted"/>
<reference evidence="3 4" key="1">
    <citation type="submission" date="2024-04" db="EMBL/GenBank/DDBJ databases">
        <title>Genome assembly C_amara_ONT_v2.</title>
        <authorList>
            <person name="Yant L."/>
            <person name="Moore C."/>
            <person name="Slenker M."/>
        </authorList>
    </citation>
    <scope>NUCLEOTIDE SEQUENCE [LARGE SCALE GENOMIC DNA]</scope>
    <source>
        <tissue evidence="3">Leaf</tissue>
    </source>
</reference>
<feature type="compositionally biased region" description="Basic and acidic residues" evidence="1">
    <location>
        <begin position="438"/>
        <end position="453"/>
    </location>
</feature>
<dbReference type="Gene3D" id="2.40.70.10">
    <property type="entry name" value="Acid Proteases"/>
    <property type="match status" value="1"/>
</dbReference>
<dbReference type="PANTHER" id="PTHR33067">
    <property type="entry name" value="RNA-DIRECTED DNA POLYMERASE-RELATED"/>
    <property type="match status" value="1"/>
</dbReference>
<name>A0ABD1BRG0_CARAN</name>
<evidence type="ECO:0000256" key="1">
    <source>
        <dbReference type="SAM" id="MobiDB-lite"/>
    </source>
</evidence>
<dbReference type="InterPro" id="IPR005162">
    <property type="entry name" value="Retrotrans_gag_dom"/>
</dbReference>
<evidence type="ECO:0000313" key="4">
    <source>
        <dbReference type="Proteomes" id="UP001558713"/>
    </source>
</evidence>
<evidence type="ECO:0000259" key="2">
    <source>
        <dbReference type="Pfam" id="PF03732"/>
    </source>
</evidence>
<sequence length="745" mass="84559">MEDPLDHLDEFDRLCSLTKINGVGEDGFKLRLFPFSLGDKAHMWEKNLPHGSITSWDDCKKAFLAKFFSNARTAKLRNEISGFAQKNAETFCEAWERFKSYTSQCPHHGFSNESLLSTLYRGVLPKIRMLLDTASNGNFLNKDVEEGWELVENLAQSDGNYAEDYDRSYRGSSDSENKKKIQALHDKIDMLILSQQKQIHYVSEEEQSQVHVGESDQLEEISYIQNQGGYNKGFVNYKANPNLSYRSTNVANPQDQVYPPQQQQHQNKHFIPYNQNQGYAHNPQYQNGYQQQTLNAPPGFANQEPDMKAMLQQLLQSQATSTMEVTKKFAELKNHIDYSYNDLNSKIETLHSKIKFMENKTASTSLTKPIGQLPGKSIQNPKDIAHVNAIRLNYTNHTLTGDSEDQVGEDIFQNEDQDDQVDILTRSADRVNTPNNETEAKEDKLEGRTRSTNRVKDTPAEKFGLLPPSYKPLHLRLTKEAVMEKINKIIEEQDKERKKFIQKLRQECSAILQGIVPPLIVKKKLGDPGFFTLPCSLGHLTFKDCLCDLGASVNLMPLSVAKELGFTHYKSSFLTLVLADGTSRRPRGILEDLPVRIGIVEVPTDFVVLDIDGEQKEHLILGRPFLASAEALIDVKNGKIDLDLGGGCKMMFDIKYPMKKLTIKDQSFSIEEQNQHIGQLQEDYPPDECEVCLQEETVENNLADHSREHAEFGDPPYETITLISRTGIEFTESGRRVKPRVADQA</sequence>
<gene>
    <name evidence="3" type="ORF">V5N11_032353</name>
</gene>
<dbReference type="EMBL" id="JBANAX010000173">
    <property type="protein sequence ID" value="KAL1219706.1"/>
    <property type="molecule type" value="Genomic_DNA"/>
</dbReference>
<dbReference type="CDD" id="cd00303">
    <property type="entry name" value="retropepsin_like"/>
    <property type="match status" value="1"/>
</dbReference>
<accession>A0ABD1BRG0</accession>
<comment type="caution">
    <text evidence="3">The sequence shown here is derived from an EMBL/GenBank/DDBJ whole genome shotgun (WGS) entry which is preliminary data.</text>
</comment>
<feature type="region of interest" description="Disordered" evidence="1">
    <location>
        <begin position="427"/>
        <end position="453"/>
    </location>
</feature>
<dbReference type="Pfam" id="PF13650">
    <property type="entry name" value="Asp_protease_2"/>
    <property type="match status" value="1"/>
</dbReference>
<organism evidence="3 4">
    <name type="scientific">Cardamine amara subsp. amara</name>
    <dbReference type="NCBI Taxonomy" id="228776"/>
    <lineage>
        <taxon>Eukaryota</taxon>
        <taxon>Viridiplantae</taxon>
        <taxon>Streptophyta</taxon>
        <taxon>Embryophyta</taxon>
        <taxon>Tracheophyta</taxon>
        <taxon>Spermatophyta</taxon>
        <taxon>Magnoliopsida</taxon>
        <taxon>eudicotyledons</taxon>
        <taxon>Gunneridae</taxon>
        <taxon>Pentapetalae</taxon>
        <taxon>rosids</taxon>
        <taxon>malvids</taxon>
        <taxon>Brassicales</taxon>
        <taxon>Brassicaceae</taxon>
        <taxon>Cardamineae</taxon>
        <taxon>Cardamine</taxon>
    </lineage>
</organism>
<keyword evidence="4" id="KW-1185">Reference proteome</keyword>
<dbReference type="Proteomes" id="UP001558713">
    <property type="component" value="Unassembled WGS sequence"/>
</dbReference>
<feature type="domain" description="Retrotransposon gag" evidence="2">
    <location>
        <begin position="31"/>
        <end position="123"/>
    </location>
</feature>
<dbReference type="PANTHER" id="PTHR33067:SF31">
    <property type="entry name" value="RNA-DIRECTED DNA POLYMERASE"/>
    <property type="match status" value="1"/>
</dbReference>
<dbReference type="AlphaFoldDB" id="A0ABD1BRG0"/>
<protein>
    <recommendedName>
        <fullName evidence="2">Retrotransposon gag domain-containing protein</fullName>
    </recommendedName>
</protein>
<dbReference type="InterPro" id="IPR021109">
    <property type="entry name" value="Peptidase_aspartic_dom_sf"/>
</dbReference>
<evidence type="ECO:0000313" key="3">
    <source>
        <dbReference type="EMBL" id="KAL1219706.1"/>
    </source>
</evidence>